<accession>A0A074JVM9</accession>
<dbReference type="RefSeq" id="WP_038076430.1">
    <property type="nucleotide sequence ID" value="NZ_AUND01000016.1"/>
</dbReference>
<evidence type="ECO:0000313" key="2">
    <source>
        <dbReference type="Proteomes" id="UP000027432"/>
    </source>
</evidence>
<dbReference type="AlphaFoldDB" id="A0A074JVM9"/>
<sequence>MNLADQEMSGAQIAQAAGRTERWVRQLAARGVIERTRRGYYSTASVLRGFTQYFEDQVAAREVPTTRQRIDEAKAREVELRLDARMREMIPQKEAREAMDLLVDMTAIELAKIHTKFHDPVRSLIKAEALAGIERINAALRKAKASIETGEKIEGRP</sequence>
<comment type="caution">
    <text evidence="1">The sequence shown here is derived from an EMBL/GenBank/DDBJ whole genome shotgun (WGS) entry which is preliminary data.</text>
</comment>
<dbReference type="Proteomes" id="UP000027432">
    <property type="component" value="Unassembled WGS sequence"/>
</dbReference>
<reference evidence="1 2" key="1">
    <citation type="submission" date="2013-07" db="EMBL/GenBank/DDBJ databases">
        <title>Thioclava pacifica DSM 10166 Genome Sequencing.</title>
        <authorList>
            <person name="Lai Q."/>
            <person name="Shao Z."/>
        </authorList>
    </citation>
    <scope>NUCLEOTIDE SEQUENCE [LARGE SCALE GENOMIC DNA]</scope>
    <source>
        <strain evidence="1 2">DSM 10166</strain>
    </source>
</reference>
<proteinExistence type="predicted"/>
<organism evidence="1 2">
    <name type="scientific">Thioclava pacifica DSM 10166</name>
    <dbReference type="NCBI Taxonomy" id="1353537"/>
    <lineage>
        <taxon>Bacteria</taxon>
        <taxon>Pseudomonadati</taxon>
        <taxon>Pseudomonadota</taxon>
        <taxon>Alphaproteobacteria</taxon>
        <taxon>Rhodobacterales</taxon>
        <taxon>Paracoccaceae</taxon>
        <taxon>Thioclava</taxon>
    </lineage>
</organism>
<dbReference type="EMBL" id="AUND01000016">
    <property type="protein sequence ID" value="KEO53407.1"/>
    <property type="molecule type" value="Genomic_DNA"/>
</dbReference>
<evidence type="ECO:0000313" key="1">
    <source>
        <dbReference type="EMBL" id="KEO53407.1"/>
    </source>
</evidence>
<keyword evidence="2" id="KW-1185">Reference proteome</keyword>
<protein>
    <submittedName>
        <fullName evidence="1">Uncharacterized protein</fullName>
    </submittedName>
</protein>
<dbReference type="OrthoDB" id="7846126at2"/>
<name>A0A074JVM9_9RHOB</name>
<dbReference type="STRING" id="1353537.TP2_17910"/>
<gene>
    <name evidence="1" type="ORF">TP2_17910</name>
</gene>